<reference evidence="2" key="1">
    <citation type="submission" date="2023-03" db="EMBL/GenBank/DDBJ databases">
        <authorList>
            <person name="Steffen K."/>
            <person name="Cardenas P."/>
        </authorList>
    </citation>
    <scope>NUCLEOTIDE SEQUENCE</scope>
</reference>
<feature type="compositionally biased region" description="Low complexity" evidence="1">
    <location>
        <begin position="30"/>
        <end position="56"/>
    </location>
</feature>
<evidence type="ECO:0000313" key="3">
    <source>
        <dbReference type="Proteomes" id="UP001174909"/>
    </source>
</evidence>
<protein>
    <submittedName>
        <fullName evidence="2">Coiled-coil domain-containing protein 6</fullName>
    </submittedName>
</protein>
<dbReference type="PANTHER" id="PTHR15276:SF0">
    <property type="entry name" value="COILED-COIL DOMAIN-CONTAINING PROTEIN 6"/>
    <property type="match status" value="1"/>
</dbReference>
<evidence type="ECO:0000256" key="1">
    <source>
        <dbReference type="SAM" id="MobiDB-lite"/>
    </source>
</evidence>
<sequence>MPPDSRLCAKRGFKDQVAMAAPRPCSKTPSMSSLQATQSSSMESLESSMSTSEVTTGEAESARLATVLQENAVLKSELEILKLKCRNLHEENRRLRKPASILREKAQLEQTLEQEQEQQISKLTKKIGRLEKDVLGKQSTLEKLRREKIDLENTLEQEQEMLVNKLWKRIEKVEQEKRELEAKLGATPPPSPSDRNSPALLTSRIAQLSAEVDKLRRMLQHTETQNREKVQQITDEERMCGRRTCVSNGDCCGRRSDESS</sequence>
<comment type="caution">
    <text evidence="2">The sequence shown here is derived from an EMBL/GenBank/DDBJ whole genome shotgun (WGS) entry which is preliminary data.</text>
</comment>
<evidence type="ECO:0000313" key="2">
    <source>
        <dbReference type="EMBL" id="CAI8023517.1"/>
    </source>
</evidence>
<name>A0AA35WRA9_GEOBA</name>
<dbReference type="Proteomes" id="UP001174909">
    <property type="component" value="Unassembled WGS sequence"/>
</dbReference>
<dbReference type="AlphaFoldDB" id="A0AA35WRA9"/>
<gene>
    <name evidence="2" type="ORF">GBAR_LOCUS13733</name>
</gene>
<dbReference type="PANTHER" id="PTHR15276">
    <property type="entry name" value="H4 D10S170 PROTEIN-RELATED"/>
    <property type="match status" value="1"/>
</dbReference>
<dbReference type="InterPro" id="IPR019152">
    <property type="entry name" value="DUF2046"/>
</dbReference>
<feature type="region of interest" description="Disordered" evidence="1">
    <location>
        <begin position="18"/>
        <end position="57"/>
    </location>
</feature>
<dbReference type="EMBL" id="CASHTH010002010">
    <property type="protein sequence ID" value="CAI8023517.1"/>
    <property type="molecule type" value="Genomic_DNA"/>
</dbReference>
<accession>A0AA35WRA9</accession>
<keyword evidence="3" id="KW-1185">Reference proteome</keyword>
<organism evidence="2 3">
    <name type="scientific">Geodia barretti</name>
    <name type="common">Barrett's horny sponge</name>
    <dbReference type="NCBI Taxonomy" id="519541"/>
    <lineage>
        <taxon>Eukaryota</taxon>
        <taxon>Metazoa</taxon>
        <taxon>Porifera</taxon>
        <taxon>Demospongiae</taxon>
        <taxon>Heteroscleromorpha</taxon>
        <taxon>Tetractinellida</taxon>
        <taxon>Astrophorina</taxon>
        <taxon>Geodiidae</taxon>
        <taxon>Geodia</taxon>
    </lineage>
</organism>
<dbReference type="Pfam" id="PF09755">
    <property type="entry name" value="DUF2046"/>
    <property type="match status" value="1"/>
</dbReference>
<proteinExistence type="predicted"/>
<feature type="region of interest" description="Disordered" evidence="1">
    <location>
        <begin position="179"/>
        <end position="198"/>
    </location>
</feature>